<dbReference type="InterPro" id="IPR002890">
    <property type="entry name" value="MG2"/>
</dbReference>
<dbReference type="InterPro" id="IPR041555">
    <property type="entry name" value="MG3"/>
</dbReference>
<dbReference type="GO" id="GO:0004866">
    <property type="term" value="F:endopeptidase inhibitor activity"/>
    <property type="evidence" value="ECO:0007669"/>
    <property type="project" value="InterPro"/>
</dbReference>
<feature type="signal peptide" evidence="3">
    <location>
        <begin position="1"/>
        <end position="26"/>
    </location>
</feature>
<dbReference type="SMART" id="SM01360">
    <property type="entry name" value="A2M"/>
    <property type="match status" value="1"/>
</dbReference>
<dbReference type="PANTHER" id="PTHR11412">
    <property type="entry name" value="MACROGLOBULIN / COMPLEMENT"/>
    <property type="match status" value="1"/>
</dbReference>
<dbReference type="InterPro" id="IPR011626">
    <property type="entry name" value="Alpha-macroglobulin_TED"/>
</dbReference>
<evidence type="ECO:0000256" key="2">
    <source>
        <dbReference type="ARBA" id="ARBA00022966"/>
    </source>
</evidence>
<dbReference type="Pfam" id="PF01835">
    <property type="entry name" value="MG2"/>
    <property type="match status" value="1"/>
</dbReference>
<dbReference type="EMBL" id="CAJVCH010230028">
    <property type="protein sequence ID" value="CAG7732379.1"/>
    <property type="molecule type" value="Genomic_DNA"/>
</dbReference>
<dbReference type="InterPro" id="IPR050473">
    <property type="entry name" value="A2M/Complement_sys"/>
</dbReference>
<dbReference type="Proteomes" id="UP000708208">
    <property type="component" value="Unassembled WGS sequence"/>
</dbReference>
<name>A0A8J2P600_9HEXA</name>
<evidence type="ECO:0000256" key="1">
    <source>
        <dbReference type="ARBA" id="ARBA00022729"/>
    </source>
</evidence>
<reference evidence="5" key="1">
    <citation type="submission" date="2021-06" db="EMBL/GenBank/DDBJ databases">
        <authorList>
            <person name="Hodson N. C."/>
            <person name="Mongue J. A."/>
            <person name="Jaron S. K."/>
        </authorList>
    </citation>
    <scope>NUCLEOTIDE SEQUENCE</scope>
</reference>
<evidence type="ECO:0000313" key="5">
    <source>
        <dbReference type="EMBL" id="CAG7732379.1"/>
    </source>
</evidence>
<organism evidence="5 6">
    <name type="scientific">Allacma fusca</name>
    <dbReference type="NCBI Taxonomy" id="39272"/>
    <lineage>
        <taxon>Eukaryota</taxon>
        <taxon>Metazoa</taxon>
        <taxon>Ecdysozoa</taxon>
        <taxon>Arthropoda</taxon>
        <taxon>Hexapoda</taxon>
        <taxon>Collembola</taxon>
        <taxon>Symphypleona</taxon>
        <taxon>Sminthuridae</taxon>
        <taxon>Allacma</taxon>
    </lineage>
</organism>
<feature type="chain" id="PRO_5035184119" description="Alpha-2-macroglobulin domain-containing protein" evidence="3">
    <location>
        <begin position="27"/>
        <end position="1397"/>
    </location>
</feature>
<accession>A0A8J2P600</accession>
<dbReference type="Pfam" id="PF07678">
    <property type="entry name" value="TED_complement"/>
    <property type="match status" value="1"/>
</dbReference>
<keyword evidence="1 3" id="KW-0732">Signal</keyword>
<keyword evidence="2" id="KW-0882">Thioester bond</keyword>
<dbReference type="Pfam" id="PF00207">
    <property type="entry name" value="A2M"/>
    <property type="match status" value="1"/>
</dbReference>
<protein>
    <recommendedName>
        <fullName evidence="4">Alpha-2-macroglobulin domain-containing protein</fullName>
    </recommendedName>
</protein>
<sequence length="1397" mass="157307">MYFSTWPHFLHVVVLILTVNILETIADTYRVNTFGYSPTTQPPTVFTAIHSKIIVPFTPYNIIIFLDSKKHDENQTLASEPLWFKAKIEGGINTTYYESEEIVIYPGKFGTLSFTPNSLPPEFALMRFYARESTGKSHSTYSTLWVQTSARVKGRLEEILIDLDKPLYKPGEKVQIRTILFDPNNRPAVATNSSLSLRIEDPNQILIKSWTNVSSNTNELLRDFGLYKSQFLISNETTSGIWKVKAIAVTTHDNITESHSKTVEFEVDNHIRPKFEVFMNLPTYILLSDETVSVSIQVKYSNGGNFQGDCILFGRLKPVRNCDRVRETSLVFPVGGVNATLQEFSIQDLIKSGYTPRNGDTLEFEATVRENGTGKNITVVDFTRFVKFPHKIQVIEETIPAKRGLFYNITLQVVKLNNIPINDQTPDVVQIATNLPHTRGSKFAVPIEENGIIHLSFRIPPFDYSKPKVFTNYLCGSFFIEVTYKNYTYGHSPKHTGDNFKFIQLIPTSRFVSPNSNATIRVVANTRKMASLNYVLLSDNKVLTGDAASFPATDEYNLTIPIPSYEGSHLTIVVFTYLVRYELQAVRDSIVLTTVTPEQPDPNNFLTIKPAEFINNASKDVTVEVSSKEGSLVVLRGLDPSLLSLPYKQTEFSWEKLDWETNKFVYEENGFQNPNGETPYNIFTSAKKGNDGSMYCENSEHVKFQMERAFENRCVKKPKVNNSQSVLKWQETAGLRINEKIAEPKFFPKTWLWDDFQLTNSTVLNITIPNPDASKSWILTGYSLNPTQNIQLLRPFFQLTTNSPFSISLNLPYSVIKGELLTVQVLVQNYLPEDMNISIALEAAEGSFKYSNNSNNYSSTGNLTQCQPYSVCSATFVIELTQVGRIDFHARVKVQNGPVLIEDFITKQLLVEQPGREVKLSSSKLISLLNSTVTSYFESFFPPGHLLSKEKIKFSITSDILAESINSLQDLIPVLEKNAEQNMGNFAVATEILKYKQTVGNVKPEEKSDLITILENGYQSQLRYRLPDGSFSLYGKPDDKGSTWLTAFIIRSLYAAKEFITIDDRVIREGLTFILNHSDPTTGHFLENSKLQNSTPKRNEFESKTSLTAYCLVTLVETGGYLQDDERSVIEKAFQYLSTEVRDDDSYAIALTTYALQLNAALSFNATISASGFLNKLKLLAVMSSYEDTLHWETSNHEESKLDFNVGPAWIETTSYALMIYTINKETNGTLPIVKWILSKRNSRGRFASPRDTVVTLQALRKYVAAQKNDPTDLQLELTYSNGTINSTIDASKINAMQEFLLPSDTTLTTVTASGSGNFVAQLTWSQYMEYSDKEDALKLNISTVKTAQIFVKFSVCLSSVLEDGSDVLTIEVNLPSGYVLDNDELLELGNVSGERI</sequence>
<dbReference type="Pfam" id="PF17791">
    <property type="entry name" value="MG3"/>
    <property type="match status" value="1"/>
</dbReference>
<proteinExistence type="predicted"/>
<evidence type="ECO:0000256" key="3">
    <source>
        <dbReference type="SAM" id="SignalP"/>
    </source>
</evidence>
<evidence type="ECO:0000259" key="4">
    <source>
        <dbReference type="SMART" id="SM01360"/>
    </source>
</evidence>
<dbReference type="InterPro" id="IPR001599">
    <property type="entry name" value="Macroglobln_a2"/>
</dbReference>
<comment type="caution">
    <text evidence="5">The sequence shown here is derived from an EMBL/GenBank/DDBJ whole genome shotgun (WGS) entry which is preliminary data.</text>
</comment>
<dbReference type="PANTHER" id="PTHR11412:SF136">
    <property type="entry name" value="CD109 ANTIGEN"/>
    <property type="match status" value="1"/>
</dbReference>
<evidence type="ECO:0000313" key="6">
    <source>
        <dbReference type="Proteomes" id="UP000708208"/>
    </source>
</evidence>
<gene>
    <name evidence="5" type="ORF">AFUS01_LOCUS20899</name>
</gene>
<keyword evidence="6" id="KW-1185">Reference proteome</keyword>
<dbReference type="GO" id="GO:0005615">
    <property type="term" value="C:extracellular space"/>
    <property type="evidence" value="ECO:0007669"/>
    <property type="project" value="InterPro"/>
</dbReference>
<feature type="domain" description="Alpha-2-macroglobulin" evidence="4">
    <location>
        <begin position="750"/>
        <end position="841"/>
    </location>
</feature>
<dbReference type="OrthoDB" id="9998011at2759"/>